<dbReference type="Pfam" id="PF13462">
    <property type="entry name" value="Thioredoxin_4"/>
    <property type="match status" value="1"/>
</dbReference>
<dbReference type="CDD" id="cd03023">
    <property type="entry name" value="DsbA_Com1_like"/>
    <property type="match status" value="1"/>
</dbReference>
<dbReference type="Gene3D" id="3.40.30.10">
    <property type="entry name" value="Glutaredoxin"/>
    <property type="match status" value="1"/>
</dbReference>
<dbReference type="GO" id="GO:0015036">
    <property type="term" value="F:disulfide oxidoreductase activity"/>
    <property type="evidence" value="ECO:0007669"/>
    <property type="project" value="UniProtKB-ARBA"/>
</dbReference>
<keyword evidence="1" id="KW-0676">Redox-active center</keyword>
<evidence type="ECO:0000256" key="2">
    <source>
        <dbReference type="SAM" id="SignalP"/>
    </source>
</evidence>
<feature type="domain" description="Thioredoxin" evidence="3">
    <location>
        <begin position="60"/>
        <end position="241"/>
    </location>
</feature>
<dbReference type="InterPro" id="IPR051470">
    <property type="entry name" value="Thiol:disulfide_interchange"/>
</dbReference>
<keyword evidence="5" id="KW-1185">Reference proteome</keyword>
<feature type="signal peptide" evidence="2">
    <location>
        <begin position="1"/>
        <end position="22"/>
    </location>
</feature>
<organism evidence="4 5">
    <name type="scientific">Vibrio maritimus</name>
    <dbReference type="NCBI Taxonomy" id="990268"/>
    <lineage>
        <taxon>Bacteria</taxon>
        <taxon>Pseudomonadati</taxon>
        <taxon>Pseudomonadota</taxon>
        <taxon>Gammaproteobacteria</taxon>
        <taxon>Vibrionales</taxon>
        <taxon>Vibrionaceae</taxon>
        <taxon>Vibrio</taxon>
    </lineage>
</organism>
<dbReference type="InterPro" id="IPR036249">
    <property type="entry name" value="Thioredoxin-like_sf"/>
</dbReference>
<protein>
    <submittedName>
        <fullName evidence="4">Secreted protein suppressor for copper-sensitivity ScsC</fullName>
    </submittedName>
</protein>
<reference evidence="4 5" key="1">
    <citation type="submission" date="2014-09" db="EMBL/GenBank/DDBJ databases">
        <title>Vibrio maritimus JCM 19235. (C45) whole genome shotgun sequence.</title>
        <authorList>
            <person name="Sawabe T."/>
            <person name="Meirelles P."/>
            <person name="Nakanishi M."/>
            <person name="Sayaka M."/>
            <person name="Hattori M."/>
            <person name="Ohkuma M."/>
        </authorList>
    </citation>
    <scope>NUCLEOTIDE SEQUENCE [LARGE SCALE GENOMIC DNA]</scope>
    <source>
        <strain evidence="5">JCM19235</strain>
    </source>
</reference>
<evidence type="ECO:0000259" key="3">
    <source>
        <dbReference type="PROSITE" id="PS51352"/>
    </source>
</evidence>
<comment type="caution">
    <text evidence="4">The sequence shown here is derived from an EMBL/GenBank/DDBJ whole genome shotgun (WGS) entry which is preliminary data.</text>
</comment>
<keyword evidence="2" id="KW-0732">Signal</keyword>
<dbReference type="PANTHER" id="PTHR35272:SF3">
    <property type="entry name" value="THIOL:DISULFIDE INTERCHANGE PROTEIN DSBC"/>
    <property type="match status" value="1"/>
</dbReference>
<dbReference type="STRING" id="990268.JCM19235_6445"/>
<dbReference type="InterPro" id="IPR012336">
    <property type="entry name" value="Thioredoxin-like_fold"/>
</dbReference>
<accession>A0A090SEF7</accession>
<dbReference type="PROSITE" id="PS51352">
    <property type="entry name" value="THIOREDOXIN_2"/>
    <property type="match status" value="1"/>
</dbReference>
<name>A0A090SEF7_9VIBR</name>
<evidence type="ECO:0000313" key="5">
    <source>
        <dbReference type="Proteomes" id="UP000029228"/>
    </source>
</evidence>
<feature type="chain" id="PRO_5001863180" evidence="2">
    <location>
        <begin position="23"/>
        <end position="245"/>
    </location>
</feature>
<dbReference type="PROSITE" id="PS00194">
    <property type="entry name" value="THIOREDOXIN_1"/>
    <property type="match status" value="1"/>
</dbReference>
<dbReference type="PANTHER" id="PTHR35272">
    <property type="entry name" value="THIOL:DISULFIDE INTERCHANGE PROTEIN DSBC-RELATED"/>
    <property type="match status" value="1"/>
</dbReference>
<gene>
    <name evidence="4" type="ORF">JCM19235_6445</name>
</gene>
<dbReference type="InterPro" id="IPR017937">
    <property type="entry name" value="Thioredoxin_CS"/>
</dbReference>
<dbReference type="AlphaFoldDB" id="A0A090SEF7"/>
<proteinExistence type="predicted"/>
<dbReference type="EMBL" id="BBMR01000002">
    <property type="protein sequence ID" value="GAL17892.1"/>
    <property type="molecule type" value="Genomic_DNA"/>
</dbReference>
<evidence type="ECO:0000313" key="4">
    <source>
        <dbReference type="EMBL" id="GAL17892.1"/>
    </source>
</evidence>
<dbReference type="SUPFAM" id="SSF52833">
    <property type="entry name" value="Thioredoxin-like"/>
    <property type="match status" value="1"/>
</dbReference>
<dbReference type="InterPro" id="IPR013766">
    <property type="entry name" value="Thioredoxin_domain"/>
</dbReference>
<dbReference type="Proteomes" id="UP000029228">
    <property type="component" value="Unassembled WGS sequence"/>
</dbReference>
<dbReference type="OrthoDB" id="9780340at2"/>
<sequence length="245" mass="27114">MKKTLISIAVSITAMLPALSHAELTSEQQQQLEGIHQLLSDNPEIIADLHANLQQYVENQQQLTKAKQQSETWLNDTTIHSVTGNPDGSTVIINFTDYNCPYCKRLDNVLAKMAGKNADLKVINIYVPLKQQVIDGLETNSAAFAIKVWQNAPEKFAEVNRLLVAKPGLHDKTSIEAVAKKTGTEEYLTGDTAINESLVKNYKTFVALGLRGTPAIFIGDEVIPGFIPYDKLEEIVKKHQAEQKS</sequence>
<evidence type="ECO:0000256" key="1">
    <source>
        <dbReference type="ARBA" id="ARBA00023284"/>
    </source>
</evidence>